<name>A0A090NW62_SHIDY</name>
<keyword evidence="5 8" id="KW-0406">Ion transport</keyword>
<feature type="transmembrane region" description="Helical" evidence="8">
    <location>
        <begin position="122"/>
        <end position="143"/>
    </location>
</feature>
<reference evidence="9 10" key="1">
    <citation type="submission" date="2013-10" db="EMBL/GenBank/DDBJ databases">
        <title>Draft genomes and the virulence plasmids of Sd1617 vaccine constructs: WRSd3 and WRSd5.</title>
        <authorList>
            <person name="Aksomboon Vongsawan A."/>
            <person name="Venkatesan M.M."/>
            <person name="Vaisvil B."/>
            <person name="Emel G."/>
            <person name="Kepatral V."/>
            <person name="Sethabutr O."/>
            <person name="Serichantalergs O."/>
            <person name="Mason C."/>
        </authorList>
    </citation>
    <scope>NUCLEOTIDE SEQUENCE [LARGE SCALE GENOMIC DNA]</scope>
    <source>
        <strain evidence="9 10">WRSd3</strain>
    </source>
</reference>
<accession>A0A090NW62</accession>
<feature type="transmembrane region" description="Helical" evidence="8">
    <location>
        <begin position="214"/>
        <end position="235"/>
    </location>
</feature>
<dbReference type="InterPro" id="IPR022929">
    <property type="entry name" value="Put_MntP"/>
</dbReference>
<dbReference type="HAMAP" id="MF_01521">
    <property type="entry name" value="MntP_pump"/>
    <property type="match status" value="1"/>
</dbReference>
<evidence type="ECO:0000256" key="4">
    <source>
        <dbReference type="ARBA" id="ARBA00022989"/>
    </source>
</evidence>
<evidence type="ECO:0000256" key="3">
    <source>
        <dbReference type="ARBA" id="ARBA00022692"/>
    </source>
</evidence>
<gene>
    <name evidence="8" type="primary">mntP</name>
    <name evidence="9" type="ORF">WRSd3_03902</name>
</gene>
<keyword evidence="6 8" id="KW-0472">Membrane</keyword>
<dbReference type="Proteomes" id="UP000017944">
    <property type="component" value="Unassembled WGS sequence"/>
</dbReference>
<sequence length="269" mass="29132">MLRLRPHLGSSQFPDSGNVRVNILVAKRGTYGLKTFSQARPYAHQSLCLHERENPSRLVVHVCMFAGGDDVFYGYPGQDVVMNITATVLLAFGMSMDAFAASVGKGATLHKPKFSEALRTGLIFGAVETLTPLIGWGMGMLASRFVLEWNHWIAFVLLIFLGGRMIIEGFRGADDEDEEPRRRHGFWLLVTTAIATSLDAMAVGVGLAFLQVNIIATALAIGCATLIMSTLGMMVGRFIGSIVGKKAEILGGLVLIGIGVQILWTHFHG</sequence>
<evidence type="ECO:0000256" key="7">
    <source>
        <dbReference type="ARBA" id="ARBA00023211"/>
    </source>
</evidence>
<keyword evidence="3 8" id="KW-0812">Transmembrane</keyword>
<dbReference type="Pfam" id="PF02659">
    <property type="entry name" value="Mntp"/>
    <property type="match status" value="1"/>
</dbReference>
<keyword evidence="1 8" id="KW-0813">Transport</keyword>
<proteinExistence type="inferred from homology"/>
<dbReference type="EMBL" id="AXUT01000411">
    <property type="protein sequence ID" value="ESU77208.1"/>
    <property type="molecule type" value="Genomic_DNA"/>
</dbReference>
<dbReference type="PANTHER" id="PTHR35529:SF1">
    <property type="entry name" value="MANGANESE EFFLUX PUMP MNTP-RELATED"/>
    <property type="match status" value="1"/>
</dbReference>
<keyword evidence="7 8" id="KW-0464">Manganese</keyword>
<dbReference type="GO" id="GO:0005384">
    <property type="term" value="F:manganese ion transmembrane transporter activity"/>
    <property type="evidence" value="ECO:0007669"/>
    <property type="project" value="UniProtKB-UniRule"/>
</dbReference>
<evidence type="ECO:0000313" key="10">
    <source>
        <dbReference type="Proteomes" id="UP000017944"/>
    </source>
</evidence>
<dbReference type="AlphaFoldDB" id="A0A090NW62"/>
<feature type="transmembrane region" description="Helical" evidence="8">
    <location>
        <begin position="80"/>
        <end position="101"/>
    </location>
</feature>
<evidence type="ECO:0000256" key="6">
    <source>
        <dbReference type="ARBA" id="ARBA00023136"/>
    </source>
</evidence>
<feature type="transmembrane region" description="Helical" evidence="8">
    <location>
        <begin position="149"/>
        <end position="167"/>
    </location>
</feature>
<evidence type="ECO:0000256" key="2">
    <source>
        <dbReference type="ARBA" id="ARBA00022475"/>
    </source>
</evidence>
<comment type="caution">
    <text evidence="9">The sequence shown here is derived from an EMBL/GenBank/DDBJ whole genome shotgun (WGS) entry which is preliminary data.</text>
</comment>
<comment type="function">
    <text evidence="8">Probably functions as a manganese efflux pump.</text>
</comment>
<evidence type="ECO:0000313" key="9">
    <source>
        <dbReference type="EMBL" id="ESU77208.1"/>
    </source>
</evidence>
<feature type="transmembrane region" description="Helical" evidence="8">
    <location>
        <begin position="247"/>
        <end position="267"/>
    </location>
</feature>
<keyword evidence="4 8" id="KW-1133">Transmembrane helix</keyword>
<dbReference type="PANTHER" id="PTHR35529">
    <property type="entry name" value="MANGANESE EFFLUX PUMP MNTP-RELATED"/>
    <property type="match status" value="1"/>
</dbReference>
<evidence type="ECO:0000256" key="8">
    <source>
        <dbReference type="HAMAP-Rule" id="MF_01521"/>
    </source>
</evidence>
<dbReference type="InterPro" id="IPR003810">
    <property type="entry name" value="Mntp/YtaF"/>
</dbReference>
<organism evidence="9 10">
    <name type="scientific">Shigella dysenteriae WRSd3</name>
    <dbReference type="NCBI Taxonomy" id="1401327"/>
    <lineage>
        <taxon>Bacteria</taxon>
        <taxon>Pseudomonadati</taxon>
        <taxon>Pseudomonadota</taxon>
        <taxon>Gammaproteobacteria</taxon>
        <taxon>Enterobacterales</taxon>
        <taxon>Enterobacteriaceae</taxon>
        <taxon>Shigella</taxon>
    </lineage>
</organism>
<comment type="subcellular location">
    <subcellularLocation>
        <location evidence="8">Cell membrane</location>
        <topology evidence="8">Multi-pass membrane protein</topology>
    </subcellularLocation>
</comment>
<feature type="transmembrane region" description="Helical" evidence="8">
    <location>
        <begin position="187"/>
        <end position="208"/>
    </location>
</feature>
<evidence type="ECO:0000256" key="1">
    <source>
        <dbReference type="ARBA" id="ARBA00022448"/>
    </source>
</evidence>
<evidence type="ECO:0000256" key="5">
    <source>
        <dbReference type="ARBA" id="ARBA00023065"/>
    </source>
</evidence>
<keyword evidence="2 8" id="KW-1003">Cell membrane</keyword>
<dbReference type="PATRIC" id="fig|1401327.3.peg.3622"/>
<protein>
    <recommendedName>
        <fullName evidence="8">Probable manganese efflux pump MntP</fullName>
    </recommendedName>
</protein>
<comment type="similarity">
    <text evidence="8">Belongs to the MntP (TC 9.B.29) family.</text>
</comment>
<dbReference type="GO" id="GO:0005886">
    <property type="term" value="C:plasma membrane"/>
    <property type="evidence" value="ECO:0007669"/>
    <property type="project" value="UniProtKB-SubCell"/>
</dbReference>
<dbReference type="NCBIfam" id="NF008546">
    <property type="entry name" value="PRK11469.1"/>
    <property type="match status" value="1"/>
</dbReference>